<dbReference type="GO" id="GO:0006643">
    <property type="term" value="P:membrane lipid metabolic process"/>
    <property type="evidence" value="ECO:0007669"/>
    <property type="project" value="TreeGrafter"/>
</dbReference>
<keyword evidence="6 8" id="KW-0472">Membrane</keyword>
<reference evidence="10 11" key="1">
    <citation type="journal article" date="2010" name="Cell">
        <title>The genome of Naegleria gruberi illuminates early eukaryotic versatility.</title>
        <authorList>
            <person name="Fritz-Laylin L.K."/>
            <person name="Prochnik S.E."/>
            <person name="Ginger M.L."/>
            <person name="Dacks J.B."/>
            <person name="Carpenter M.L."/>
            <person name="Field M.C."/>
            <person name="Kuo A."/>
            <person name="Paredez A."/>
            <person name="Chapman J."/>
            <person name="Pham J."/>
            <person name="Shu S."/>
            <person name="Neupane R."/>
            <person name="Cipriano M."/>
            <person name="Mancuso J."/>
            <person name="Tu H."/>
            <person name="Salamov A."/>
            <person name="Lindquist E."/>
            <person name="Shapiro H."/>
            <person name="Lucas S."/>
            <person name="Grigoriev I.V."/>
            <person name="Cande W.Z."/>
            <person name="Fulton C."/>
            <person name="Rokhsar D.S."/>
            <person name="Dawson S.C."/>
        </authorList>
    </citation>
    <scope>NUCLEOTIDE SEQUENCE [LARGE SCALE GENOMIC DNA]</scope>
    <source>
        <strain evidence="10 11">NEG-M</strain>
    </source>
</reference>
<feature type="domain" description="Fatty acid hydroxylase" evidence="9">
    <location>
        <begin position="144"/>
        <end position="276"/>
    </location>
</feature>
<dbReference type="Pfam" id="PF04116">
    <property type="entry name" value="FA_hydroxylase"/>
    <property type="match status" value="1"/>
</dbReference>
<accession>D2VX14</accession>
<dbReference type="EMBL" id="GG738906">
    <property type="protein sequence ID" value="EFC38540.1"/>
    <property type="molecule type" value="Genomic_DNA"/>
</dbReference>
<gene>
    <name evidence="10" type="primary">AM51</name>
    <name evidence="10" type="ORF">NAEGRDRAFT_81535</name>
</gene>
<feature type="transmembrane region" description="Helical" evidence="8">
    <location>
        <begin position="57"/>
        <end position="75"/>
    </location>
</feature>
<dbReference type="KEGG" id="ngr:NAEGRDRAFT_81535"/>
<evidence type="ECO:0000313" key="10">
    <source>
        <dbReference type="EMBL" id="EFC38540.1"/>
    </source>
</evidence>
<keyword evidence="2 8" id="KW-0812">Transmembrane</keyword>
<dbReference type="VEuPathDB" id="AmoebaDB:NAEGRDRAFT_81535"/>
<dbReference type="PANTHER" id="PTHR21624:SF1">
    <property type="entry name" value="ALKYLGLYCEROL MONOOXYGENASE"/>
    <property type="match status" value="1"/>
</dbReference>
<name>D2VX14_NAEGR</name>
<dbReference type="GO" id="GO:0016020">
    <property type="term" value="C:membrane"/>
    <property type="evidence" value="ECO:0007669"/>
    <property type="project" value="GOC"/>
</dbReference>
<evidence type="ECO:0000256" key="3">
    <source>
        <dbReference type="ARBA" id="ARBA00022989"/>
    </source>
</evidence>
<comment type="subcellular location">
    <subcellularLocation>
        <location evidence="1">Endomembrane system</location>
        <topology evidence="1">Multi-pass membrane protein</topology>
    </subcellularLocation>
</comment>
<dbReference type="RefSeq" id="XP_002671284.1">
    <property type="nucleotide sequence ID" value="XM_002671238.1"/>
</dbReference>
<protein>
    <submittedName>
        <fullName evidence="10">Uncharacterized protein AM51</fullName>
    </submittedName>
</protein>
<evidence type="ECO:0000256" key="7">
    <source>
        <dbReference type="SAM" id="MobiDB-lite"/>
    </source>
</evidence>
<sequence>MSSIELPVYDWLLFRNDEFLNQGSTVVSTKLSHNQTFISRGDQLYARYEFAELNYDVAIPFFVILILAEIISQFITKKQLYRMNDSFSSLACGVTQQLIGKLLTNYLFRTIPYAFFFHLFHGGSERALVSSFTDIGMSSWYWWMVLIFYDHQYYWSHRYAHEWNIGWAGHNVHHSSEEYNLTSALRQGAYQDCTTFLFYIPMAIAGIHPYFFSIHSNINLVGQFWFHTRAIRKLPSPLEWILNTPSHHRVHHGRNEYCLDKNYGGVLIIFDRIYGTFEPEQEMETEDPIRKEKSNVVYGLTTPLTTFDPIQTQNHLIVSILQTCMEISSKSTHSVFKGKSQLFIWWNRLQVIFRGPGWNCFTQGWYECPKVLTPPSKNQMYDPQTNPPFEKHLATIHFAITFVLYLLHMETNFDSLINQLSQLLFIYLSLSSISSIYEDSSSKKLHELIRLSFSNLFLLFKYYGDNNWIGRMLPGSQTTIIKMQKANMDNTDSESTSGNFNNNNNIGGVTSEQQKKQQQEVKFTNSRDYYNYKYSDTLAHDNHLSGATAINSKYSSNLPLIVKYCSKEWKALQQKKGQLETTAEERHRNWFNFINCIGSNFCSNTEYPHFKECMKDFSDNTTSRNVQGISSNNDPIMAHQQLVSIESLTKNTQDHAKHLTSKEKRIECLQMMKACISRIFPSSITLD</sequence>
<dbReference type="GO" id="GO:0050479">
    <property type="term" value="F:glyceryl-ether monooxygenase activity"/>
    <property type="evidence" value="ECO:0007669"/>
    <property type="project" value="TreeGrafter"/>
</dbReference>
<evidence type="ECO:0000256" key="8">
    <source>
        <dbReference type="SAM" id="Phobius"/>
    </source>
</evidence>
<evidence type="ECO:0000256" key="1">
    <source>
        <dbReference type="ARBA" id="ARBA00004127"/>
    </source>
</evidence>
<keyword evidence="4" id="KW-0560">Oxidoreductase</keyword>
<dbReference type="OMA" id="HTRAIRK"/>
<evidence type="ECO:0000259" key="9">
    <source>
        <dbReference type="Pfam" id="PF04116"/>
    </source>
</evidence>
<feature type="region of interest" description="Disordered" evidence="7">
    <location>
        <begin position="491"/>
        <end position="517"/>
    </location>
</feature>
<dbReference type="GeneID" id="8858051"/>
<dbReference type="InParanoid" id="D2VX14"/>
<dbReference type="GO" id="GO:0005783">
    <property type="term" value="C:endoplasmic reticulum"/>
    <property type="evidence" value="ECO:0007669"/>
    <property type="project" value="TreeGrafter"/>
</dbReference>
<organism evidence="11">
    <name type="scientific">Naegleria gruberi</name>
    <name type="common">Amoeba</name>
    <dbReference type="NCBI Taxonomy" id="5762"/>
    <lineage>
        <taxon>Eukaryota</taxon>
        <taxon>Discoba</taxon>
        <taxon>Heterolobosea</taxon>
        <taxon>Tetramitia</taxon>
        <taxon>Eutetramitia</taxon>
        <taxon>Vahlkampfiidae</taxon>
        <taxon>Naegleria</taxon>
    </lineage>
</organism>
<dbReference type="AlphaFoldDB" id="D2VX14"/>
<evidence type="ECO:0000313" key="11">
    <source>
        <dbReference type="Proteomes" id="UP000006671"/>
    </source>
</evidence>
<evidence type="ECO:0000256" key="6">
    <source>
        <dbReference type="ARBA" id="ARBA00023136"/>
    </source>
</evidence>
<dbReference type="eggNOG" id="KOG0872">
    <property type="taxonomic scope" value="Eukaryota"/>
</dbReference>
<dbReference type="STRING" id="5762.D2VX14"/>
<dbReference type="PANTHER" id="PTHR21624">
    <property type="entry name" value="STEROL DESATURASE-RELATED PROTEIN"/>
    <property type="match status" value="1"/>
</dbReference>
<dbReference type="OrthoDB" id="10267822at2759"/>
<feature type="transmembrane region" description="Helical" evidence="8">
    <location>
        <begin position="128"/>
        <end position="149"/>
    </location>
</feature>
<evidence type="ECO:0000256" key="2">
    <source>
        <dbReference type="ARBA" id="ARBA00022692"/>
    </source>
</evidence>
<dbReference type="GO" id="GO:0005506">
    <property type="term" value="F:iron ion binding"/>
    <property type="evidence" value="ECO:0007669"/>
    <property type="project" value="InterPro"/>
</dbReference>
<evidence type="ECO:0000256" key="4">
    <source>
        <dbReference type="ARBA" id="ARBA00023002"/>
    </source>
</evidence>
<dbReference type="InterPro" id="IPR006694">
    <property type="entry name" value="Fatty_acid_hydroxylase"/>
</dbReference>
<dbReference type="InterPro" id="IPR051689">
    <property type="entry name" value="Sterol_desaturase/TMEM195"/>
</dbReference>
<keyword evidence="5" id="KW-0443">Lipid metabolism</keyword>
<dbReference type="GO" id="GO:0008610">
    <property type="term" value="P:lipid biosynthetic process"/>
    <property type="evidence" value="ECO:0007669"/>
    <property type="project" value="InterPro"/>
</dbReference>
<proteinExistence type="predicted"/>
<keyword evidence="3 8" id="KW-1133">Transmembrane helix</keyword>
<keyword evidence="11" id="KW-1185">Reference proteome</keyword>
<evidence type="ECO:0000256" key="5">
    <source>
        <dbReference type="ARBA" id="ARBA00023098"/>
    </source>
</evidence>
<dbReference type="Proteomes" id="UP000006671">
    <property type="component" value="Unassembled WGS sequence"/>
</dbReference>